<name>A0A5C7AH22_9FLAO</name>
<dbReference type="Proteomes" id="UP000321734">
    <property type="component" value="Unassembled WGS sequence"/>
</dbReference>
<evidence type="ECO:0000313" key="5">
    <source>
        <dbReference type="EMBL" id="TXE07848.1"/>
    </source>
</evidence>
<reference evidence="5 6" key="1">
    <citation type="submission" date="2019-08" db="EMBL/GenBank/DDBJ databases">
        <title>Genome sequence of Gelidibacter salicanalis IC162T.</title>
        <authorList>
            <person name="Bowman J.P."/>
        </authorList>
    </citation>
    <scope>NUCLEOTIDE SEQUENCE [LARGE SCALE GENOMIC DNA]</scope>
    <source>
        <strain evidence="5 6">IC162</strain>
    </source>
</reference>
<gene>
    <name evidence="5" type="ORF">ES711_10475</name>
</gene>
<dbReference type="Pfam" id="PF00004">
    <property type="entry name" value="AAA"/>
    <property type="match status" value="1"/>
</dbReference>
<dbReference type="GO" id="GO:0005524">
    <property type="term" value="F:ATP binding"/>
    <property type="evidence" value="ECO:0007669"/>
    <property type="project" value="UniProtKB-KW"/>
</dbReference>
<dbReference type="InterPro" id="IPR054472">
    <property type="entry name" value="WHD"/>
</dbReference>
<keyword evidence="2" id="KW-0547">Nucleotide-binding</keyword>
<sequence length="655" mass="74746">MDKNNSFWLELNRSYLMTSIQMTMDELSFHFSESGIEKPFEKSDESTKLLEEIGNISHRKPNLDVLVERCQLSEFEKNILLVCAGIELNSTYSQLISNIQGNPEAVYPSFNLLLSGFCSTHWDAISPISPLRKWDLIHFNSGTLLANQPMKIDEGILHYLTGFSFLEEQLASLIKRDDEKYLITESQQYLVKQIVSDYSKNVHSPKTIELNGIETKDKMAVAKNVCEKLGFTLYNLDAILIPQKLEDVIIIEKLWNRQASLNRFALYIDCSNSTDDQQGNNNTLNHFVKNCKDLVFIGQDASQKTLSKNPNRYEVEKPSQKEQKLLWVKLLNDGDEHSKIINTLVEHFNLSANGIKVAAHEINQADSHSNYENLLWKTCCKHTRPVLENLAQRIETLATWSDIVLPREDIKMLKEITMHVKYRSKVYNEGGFAKKQSRGLGISALFSGESGTGKTMAAEVIANDLMLDLYRVDLSQVVNKYIGETEKNLKKIFDAAEEGGAILLFDEADALFGKRGEVRDSHDRHSNLQIGYLLQRMENFNGLAILTTNMKNAIDKAFERRIRFSLHFERPDVTQRKRIWEKAFPNKEWVNGVDYTKLALANIPGGNIKNIAMNAAFLAASENVKIGMHHLLQATKSEYKKVDKHLSNSEIKDWE</sequence>
<dbReference type="SMART" id="SM00382">
    <property type="entry name" value="AAA"/>
    <property type="match status" value="1"/>
</dbReference>
<evidence type="ECO:0000259" key="4">
    <source>
        <dbReference type="SMART" id="SM00382"/>
    </source>
</evidence>
<protein>
    <submittedName>
        <fullName evidence="5">ATP-binding protein</fullName>
    </submittedName>
</protein>
<organism evidence="5 6">
    <name type="scientific">Gelidibacter salicanalis</name>
    <dbReference type="NCBI Taxonomy" id="291193"/>
    <lineage>
        <taxon>Bacteria</taxon>
        <taxon>Pseudomonadati</taxon>
        <taxon>Bacteroidota</taxon>
        <taxon>Flavobacteriia</taxon>
        <taxon>Flavobacteriales</taxon>
        <taxon>Flavobacteriaceae</taxon>
        <taxon>Gelidibacter</taxon>
    </lineage>
</organism>
<dbReference type="PANTHER" id="PTHR23073">
    <property type="entry name" value="26S PROTEASOME REGULATORY SUBUNIT"/>
    <property type="match status" value="1"/>
</dbReference>
<dbReference type="InterPro" id="IPR050221">
    <property type="entry name" value="26S_Proteasome_ATPase"/>
</dbReference>
<dbReference type="GO" id="GO:0016887">
    <property type="term" value="F:ATP hydrolysis activity"/>
    <property type="evidence" value="ECO:0007669"/>
    <property type="project" value="InterPro"/>
</dbReference>
<comment type="caution">
    <text evidence="5">The sequence shown here is derived from an EMBL/GenBank/DDBJ whole genome shotgun (WGS) entry which is preliminary data.</text>
</comment>
<dbReference type="InterPro" id="IPR003959">
    <property type="entry name" value="ATPase_AAA_core"/>
</dbReference>
<evidence type="ECO:0000256" key="1">
    <source>
        <dbReference type="ARBA" id="ARBA00006914"/>
    </source>
</evidence>
<dbReference type="Gene3D" id="3.40.50.300">
    <property type="entry name" value="P-loop containing nucleotide triphosphate hydrolases"/>
    <property type="match status" value="1"/>
</dbReference>
<accession>A0A5C7AH22</accession>
<evidence type="ECO:0000313" key="6">
    <source>
        <dbReference type="Proteomes" id="UP000321734"/>
    </source>
</evidence>
<comment type="similarity">
    <text evidence="1">Belongs to the AAA ATPase family.</text>
</comment>
<dbReference type="EMBL" id="VORX01000004">
    <property type="protein sequence ID" value="TXE07848.1"/>
    <property type="molecule type" value="Genomic_DNA"/>
</dbReference>
<evidence type="ECO:0000256" key="2">
    <source>
        <dbReference type="ARBA" id="ARBA00022741"/>
    </source>
</evidence>
<evidence type="ECO:0000256" key="3">
    <source>
        <dbReference type="ARBA" id="ARBA00022840"/>
    </source>
</evidence>
<dbReference type="InterPro" id="IPR003593">
    <property type="entry name" value="AAA+_ATPase"/>
</dbReference>
<dbReference type="Pfam" id="PF22977">
    <property type="entry name" value="WHD"/>
    <property type="match status" value="1"/>
</dbReference>
<proteinExistence type="inferred from homology"/>
<keyword evidence="3 5" id="KW-0067">ATP-binding</keyword>
<dbReference type="InterPro" id="IPR027417">
    <property type="entry name" value="P-loop_NTPase"/>
</dbReference>
<dbReference type="AlphaFoldDB" id="A0A5C7AH22"/>
<dbReference type="RefSeq" id="WP_146893245.1">
    <property type="nucleotide sequence ID" value="NZ_VORX01000004.1"/>
</dbReference>
<dbReference type="CDD" id="cd19481">
    <property type="entry name" value="RecA-like_protease"/>
    <property type="match status" value="1"/>
</dbReference>
<dbReference type="OrthoDB" id="7438987at2"/>
<feature type="domain" description="AAA+ ATPase" evidence="4">
    <location>
        <begin position="440"/>
        <end position="572"/>
    </location>
</feature>
<keyword evidence="6" id="KW-1185">Reference proteome</keyword>
<dbReference type="SUPFAM" id="SSF52540">
    <property type="entry name" value="P-loop containing nucleoside triphosphate hydrolases"/>
    <property type="match status" value="1"/>
</dbReference>